<dbReference type="InParanoid" id="C1DZN3"/>
<evidence type="ECO:0000259" key="3">
    <source>
        <dbReference type="Pfam" id="PF13460"/>
    </source>
</evidence>
<evidence type="ECO:0000313" key="5">
    <source>
        <dbReference type="Proteomes" id="UP000002009"/>
    </source>
</evidence>
<feature type="compositionally biased region" description="Low complexity" evidence="1">
    <location>
        <begin position="21"/>
        <end position="30"/>
    </location>
</feature>
<dbReference type="Proteomes" id="UP000002009">
    <property type="component" value="Chromosome 2"/>
</dbReference>
<reference evidence="4 5" key="1">
    <citation type="journal article" date="2009" name="Science">
        <title>Green evolution and dynamic adaptations revealed by genomes of the marine picoeukaryotes Micromonas.</title>
        <authorList>
            <person name="Worden A.Z."/>
            <person name="Lee J.H."/>
            <person name="Mock T."/>
            <person name="Rouze P."/>
            <person name="Simmons M.P."/>
            <person name="Aerts A.L."/>
            <person name="Allen A.E."/>
            <person name="Cuvelier M.L."/>
            <person name="Derelle E."/>
            <person name="Everett M.V."/>
            <person name="Foulon E."/>
            <person name="Grimwood J."/>
            <person name="Gundlach H."/>
            <person name="Henrissat B."/>
            <person name="Napoli C."/>
            <person name="McDonald S.M."/>
            <person name="Parker M.S."/>
            <person name="Rombauts S."/>
            <person name="Salamov A."/>
            <person name="Von Dassow P."/>
            <person name="Badger J.H."/>
            <person name="Coutinho P.M."/>
            <person name="Demir E."/>
            <person name="Dubchak I."/>
            <person name="Gentemann C."/>
            <person name="Eikrem W."/>
            <person name="Gready J.E."/>
            <person name="John U."/>
            <person name="Lanier W."/>
            <person name="Lindquist E.A."/>
            <person name="Lucas S."/>
            <person name="Mayer K.F."/>
            <person name="Moreau H."/>
            <person name="Not F."/>
            <person name="Otillar R."/>
            <person name="Panaud O."/>
            <person name="Pangilinan J."/>
            <person name="Paulsen I."/>
            <person name="Piegu B."/>
            <person name="Poliakov A."/>
            <person name="Robbens S."/>
            <person name="Schmutz J."/>
            <person name="Toulza E."/>
            <person name="Wyss T."/>
            <person name="Zelensky A."/>
            <person name="Zhou K."/>
            <person name="Armbrust E.V."/>
            <person name="Bhattacharya D."/>
            <person name="Goodenough U.W."/>
            <person name="Van de Peer Y."/>
            <person name="Grigoriev I.V."/>
        </authorList>
    </citation>
    <scope>NUCLEOTIDE SEQUENCE [LARGE SCALE GENOMIC DNA]</scope>
    <source>
        <strain evidence="5">RCC299 / NOUM17</strain>
    </source>
</reference>
<proteinExistence type="predicted"/>
<dbReference type="InterPro" id="IPR036291">
    <property type="entry name" value="NAD(P)-bd_dom_sf"/>
</dbReference>
<dbReference type="PANTHER" id="PTHR15020:SF11">
    <property type="entry name" value="OS06G0360300 PROTEIN"/>
    <property type="match status" value="1"/>
</dbReference>
<organism evidence="4 5">
    <name type="scientific">Micromonas commoda (strain RCC299 / NOUM17 / CCMP2709)</name>
    <name type="common">Picoplanktonic green alga</name>
    <dbReference type="NCBI Taxonomy" id="296587"/>
    <lineage>
        <taxon>Eukaryota</taxon>
        <taxon>Viridiplantae</taxon>
        <taxon>Chlorophyta</taxon>
        <taxon>Mamiellophyceae</taxon>
        <taxon>Mamiellales</taxon>
        <taxon>Mamiellaceae</taxon>
        <taxon>Micromonas</taxon>
    </lineage>
</organism>
<keyword evidence="2" id="KW-0812">Transmembrane</keyword>
<dbReference type="eggNOG" id="KOG1203">
    <property type="taxonomic scope" value="Eukaryota"/>
</dbReference>
<evidence type="ECO:0000256" key="1">
    <source>
        <dbReference type="SAM" id="MobiDB-lite"/>
    </source>
</evidence>
<dbReference type="SUPFAM" id="SSF51735">
    <property type="entry name" value="NAD(P)-binding Rossmann-fold domains"/>
    <property type="match status" value="1"/>
</dbReference>
<gene>
    <name evidence="4" type="ORF">MICPUN_56478</name>
</gene>
<feature type="region of interest" description="Disordered" evidence="1">
    <location>
        <begin position="11"/>
        <end position="54"/>
    </location>
</feature>
<feature type="domain" description="NAD(P)-binding" evidence="3">
    <location>
        <begin position="101"/>
        <end position="313"/>
    </location>
</feature>
<dbReference type="AlphaFoldDB" id="C1DZN3"/>
<protein>
    <recommendedName>
        <fullName evidence="3">NAD(P)-binding domain-containing protein</fullName>
    </recommendedName>
</protein>
<dbReference type="OMA" id="AMEHEEC"/>
<keyword evidence="2" id="KW-0472">Membrane</keyword>
<dbReference type="GeneID" id="8240616"/>
<dbReference type="EMBL" id="CP001323">
    <property type="protein sequence ID" value="ACO60679.1"/>
    <property type="molecule type" value="Genomic_DNA"/>
</dbReference>
<dbReference type="KEGG" id="mis:MICPUN_56478"/>
<sequence length="419" mass="43021">MAAIAPVAAVPARGLPRRASSRASAVPAGGVRLAPPHPRTSSLRDRGGTRYPSYDDVRRSVRTMRFAAASDAPTPPDAAADPAPTPARLDLEGDELVLVVGGAGRVGARVVRRLASAGARCRVLTRDPSSKAATALRDACPPGTVELARGDVTEPGTNGDAALAAALVGCTHVVACFGAQRISKIGDILGLGAPETNDVTHPAAVNFRGVARLATAAADAGTVRRFVRVTGMSVGYHPADPIAVLLNAVLSMTIKWQLRGERAVRACGVPYTVVRPGNLLDTPRPPGSVVLVGHGDAKVPAGKVSRDDVAEVISVATFAKNCQNATVGVAGAPAPTGGIASQMAWDPARGMHYVAMEHEECVREGVDVAAMLEGVEADVGELRERRHFPFVAAFVAALFGAATLATAGLVAAARALLKL</sequence>
<dbReference type="STRING" id="296587.C1DZN3"/>
<feature type="compositionally biased region" description="Basic and acidic residues" evidence="1">
    <location>
        <begin position="42"/>
        <end position="54"/>
    </location>
</feature>
<name>C1DZN3_MICCC</name>
<dbReference type="Pfam" id="PF13460">
    <property type="entry name" value="NAD_binding_10"/>
    <property type="match status" value="1"/>
</dbReference>
<dbReference type="OrthoDB" id="419598at2759"/>
<accession>C1DZN3</accession>
<dbReference type="PANTHER" id="PTHR15020">
    <property type="entry name" value="FLAVIN REDUCTASE-RELATED"/>
    <property type="match status" value="1"/>
</dbReference>
<evidence type="ECO:0000256" key="2">
    <source>
        <dbReference type="SAM" id="Phobius"/>
    </source>
</evidence>
<keyword evidence="2" id="KW-1133">Transmembrane helix</keyword>
<dbReference type="InterPro" id="IPR016040">
    <property type="entry name" value="NAD(P)-bd_dom"/>
</dbReference>
<dbReference type="Gene3D" id="3.40.50.720">
    <property type="entry name" value="NAD(P)-binding Rossmann-like Domain"/>
    <property type="match status" value="1"/>
</dbReference>
<feature type="transmembrane region" description="Helical" evidence="2">
    <location>
        <begin position="390"/>
        <end position="417"/>
    </location>
</feature>
<keyword evidence="5" id="KW-1185">Reference proteome</keyword>
<dbReference type="RefSeq" id="XP_002499420.1">
    <property type="nucleotide sequence ID" value="XM_002499375.1"/>
</dbReference>
<evidence type="ECO:0000313" key="4">
    <source>
        <dbReference type="EMBL" id="ACO60679.1"/>
    </source>
</evidence>